<dbReference type="Pfam" id="PF16344">
    <property type="entry name" value="FecR_C"/>
    <property type="match status" value="1"/>
</dbReference>
<organism evidence="2 3">
    <name type="scientific">Saccharicrinis fermentans DSM 9555 = JCM 21142</name>
    <dbReference type="NCBI Taxonomy" id="869213"/>
    <lineage>
        <taxon>Bacteria</taxon>
        <taxon>Pseudomonadati</taxon>
        <taxon>Bacteroidota</taxon>
        <taxon>Bacteroidia</taxon>
        <taxon>Marinilabiliales</taxon>
        <taxon>Marinilabiliaceae</taxon>
        <taxon>Saccharicrinis</taxon>
    </lineage>
</organism>
<reference evidence="2 3" key="1">
    <citation type="journal article" date="2014" name="Genome Announc.">
        <title>Draft Genome Sequence of Cytophaga fermentans JCM 21142T, a Facultative Anaerobe Isolated from Marine Mud.</title>
        <authorList>
            <person name="Starns D."/>
            <person name="Oshima K."/>
            <person name="Suda W."/>
            <person name="Iino T."/>
            <person name="Yuki M."/>
            <person name="Inoue J."/>
            <person name="Kitamura K."/>
            <person name="Iida T."/>
            <person name="Darby A."/>
            <person name="Hattori M."/>
            <person name="Ohkuma M."/>
        </authorList>
    </citation>
    <scope>NUCLEOTIDE SEQUENCE [LARGE SCALE GENOMIC DNA]</scope>
    <source>
        <strain evidence="2 3">JCM 21142</strain>
    </source>
</reference>
<dbReference type="InterPro" id="IPR032508">
    <property type="entry name" value="FecR_C"/>
</dbReference>
<keyword evidence="3" id="KW-1185">Reference proteome</keyword>
<gene>
    <name evidence="2" type="ORF">JCM21142_104239</name>
</gene>
<dbReference type="Gene3D" id="3.55.50.30">
    <property type="match status" value="1"/>
</dbReference>
<evidence type="ECO:0000313" key="3">
    <source>
        <dbReference type="Proteomes" id="UP000019402"/>
    </source>
</evidence>
<evidence type="ECO:0000313" key="2">
    <source>
        <dbReference type="EMBL" id="GAF05502.1"/>
    </source>
</evidence>
<dbReference type="EMBL" id="BAMD01000091">
    <property type="protein sequence ID" value="GAF05502.1"/>
    <property type="molecule type" value="Genomic_DNA"/>
</dbReference>
<sequence>MKRKIRSLFQQTPDINVMLYMYYFNNFKSMNYSMIRKSKSKNYSKLLRIFLCGLCLLAFVSVNVEAQDGRKVKVSIEVKNQTLVNIFKSIENQSGYHFAFANNVIDDDKTYSLKYSDESIYVVLDFLGGMAGFDYKVSGRRSLFERSQK</sequence>
<evidence type="ECO:0000259" key="1">
    <source>
        <dbReference type="Pfam" id="PF16344"/>
    </source>
</evidence>
<accession>W7YAT5</accession>
<dbReference type="AlphaFoldDB" id="W7YAT5"/>
<feature type="domain" description="Protein FecR C-terminal" evidence="1">
    <location>
        <begin position="78"/>
        <end position="141"/>
    </location>
</feature>
<proteinExistence type="predicted"/>
<name>W7YAT5_9BACT</name>
<comment type="caution">
    <text evidence="2">The sequence shown here is derived from an EMBL/GenBank/DDBJ whole genome shotgun (WGS) entry which is preliminary data.</text>
</comment>
<protein>
    <recommendedName>
        <fullName evidence="1">Protein FecR C-terminal domain-containing protein</fullName>
    </recommendedName>
</protein>
<dbReference type="Proteomes" id="UP000019402">
    <property type="component" value="Unassembled WGS sequence"/>
</dbReference>